<evidence type="ECO:0000313" key="1">
    <source>
        <dbReference type="EMBL" id="NOV42793.1"/>
    </source>
</evidence>
<sequence>MKQTFHSVLKSFSVDAIILPQLLVLHTAATGHLHGGRNLRFSHCNLGVQTDEFVLLSSGCLPLYKAVWLPSWAQRLFPFCSYKIDACCCQRRHDFSAVLRFLLSLF</sequence>
<protein>
    <submittedName>
        <fullName evidence="1">Putative secreted protein</fullName>
    </submittedName>
</protein>
<organism evidence="1">
    <name type="scientific">Rhipicephalus microplus</name>
    <name type="common">Cattle tick</name>
    <name type="synonym">Boophilus microplus</name>
    <dbReference type="NCBI Taxonomy" id="6941"/>
    <lineage>
        <taxon>Eukaryota</taxon>
        <taxon>Metazoa</taxon>
        <taxon>Ecdysozoa</taxon>
        <taxon>Arthropoda</taxon>
        <taxon>Chelicerata</taxon>
        <taxon>Arachnida</taxon>
        <taxon>Acari</taxon>
        <taxon>Parasitiformes</taxon>
        <taxon>Ixodida</taxon>
        <taxon>Ixodoidea</taxon>
        <taxon>Ixodidae</taxon>
        <taxon>Rhipicephalinae</taxon>
        <taxon>Rhipicephalus</taxon>
        <taxon>Boophilus</taxon>
    </lineage>
</organism>
<dbReference type="EMBL" id="GHWJ01010056">
    <property type="protein sequence ID" value="NOV42793.1"/>
    <property type="molecule type" value="Transcribed_RNA"/>
</dbReference>
<reference evidence="1" key="1">
    <citation type="submission" date="2019-09" db="EMBL/GenBank/DDBJ databases">
        <title>Organ-specific transcriptomic study of the physiology of the cattle tick, Rhipicephalus microplus.</title>
        <authorList>
            <person name="Tirloni L."/>
            <person name="Braz G."/>
            <person name="Gandara A.C.P."/>
            <person name="Sabadin G.A."/>
            <person name="da Silva R.M."/>
            <person name="Guizzo M.G."/>
            <person name="Machado J.A."/>
            <person name="Costa E.P."/>
            <person name="Gomes H.F."/>
            <person name="Moraes J."/>
            <person name="Mota M.B.S."/>
            <person name="Mesquita R.D."/>
            <person name="Alvarenga P.H."/>
            <person name="Alves F."/>
            <person name="Seixas A."/>
            <person name="da Fonseca R.N."/>
            <person name="Fogaca A."/>
            <person name="Logullo C."/>
            <person name="Tanaka A."/>
            <person name="Daffre S."/>
            <person name="Termignoni C."/>
            <person name="Vaz I.S.Jr."/>
            <person name="Oliveira P.L."/>
            <person name="Ribeiro J.M."/>
        </authorList>
    </citation>
    <scope>NUCLEOTIDE SEQUENCE</scope>
    <source>
        <strain evidence="1">Porto Alegre</strain>
    </source>
</reference>
<proteinExistence type="predicted"/>
<dbReference type="AlphaFoldDB" id="A0A6M2D928"/>
<name>A0A6M2D928_RHIMP</name>
<accession>A0A6M2D928</accession>